<dbReference type="SMART" id="SM00382">
    <property type="entry name" value="AAA"/>
    <property type="match status" value="1"/>
</dbReference>
<dbReference type="FunFam" id="3.40.50.300:FF:000042">
    <property type="entry name" value="Maltose/maltodextrin ABC transporter, ATP-binding protein"/>
    <property type="match status" value="1"/>
</dbReference>
<evidence type="ECO:0000313" key="10">
    <source>
        <dbReference type="Proteomes" id="UP000032303"/>
    </source>
</evidence>
<evidence type="ECO:0000256" key="3">
    <source>
        <dbReference type="ARBA" id="ARBA00022519"/>
    </source>
</evidence>
<dbReference type="InterPro" id="IPR017871">
    <property type="entry name" value="ABC_transporter-like_CS"/>
</dbReference>
<evidence type="ECO:0000313" key="9">
    <source>
        <dbReference type="EMBL" id="AJR05221.1"/>
    </source>
</evidence>
<dbReference type="PATRIC" id="fig|658445.3.peg.215"/>
<dbReference type="InterPro" id="IPR003593">
    <property type="entry name" value="AAA+_ATPase"/>
</dbReference>
<dbReference type="InterPro" id="IPR012340">
    <property type="entry name" value="NA-bd_OB-fold"/>
</dbReference>
<dbReference type="PANTHER" id="PTHR43875">
    <property type="entry name" value="MALTODEXTRIN IMPORT ATP-BINDING PROTEIN MSMX"/>
    <property type="match status" value="1"/>
</dbReference>
<dbReference type="EMBL" id="CP005973">
    <property type="protein sequence ID" value="AJR05221.1"/>
    <property type="molecule type" value="Genomic_DNA"/>
</dbReference>
<evidence type="ECO:0000256" key="1">
    <source>
        <dbReference type="ARBA" id="ARBA00022448"/>
    </source>
</evidence>
<dbReference type="KEGG" id="pgb:H744_1c0195"/>
<dbReference type="CDD" id="cd03301">
    <property type="entry name" value="ABC_MalK_N"/>
    <property type="match status" value="1"/>
</dbReference>
<name>A0A0C5W1M4_9GAMM</name>
<sequence>MGLYLLFVETFQHKQFSTKSTVMAQVKLQNINKIYKNGYHAVHDFCLDIKDGEFMVLVGPSGCAKSTTLRMIAGLESITSGDLHIGDKHCNSVLPKDRGIAMVFQNYALYPHMTVRQNLAFGLETRKKSKEEIHRRVTEAAELLEITELLDRKPGQMSGGQCQRVALGRAMVRKPEVFLFDEPLSNLDAKLRVSMRMRISRLHDELKQSGKPATMIYVTHDQVEALTMGDRICVLNRGAIMQVDTPMNLYHKPVNKFVAEFIGSPTMNMLEGKLTKTESNNMAVEVDGHLFELPEAKQARAEQYNGHEVFLGLRPEHINIGEASNSCEAKITEVEEMGSESFVYLNFAGKQLICKYVNPDIALCKQSMHQISFNMDKCHIFDRSTEENIFIPTE</sequence>
<evidence type="ECO:0000259" key="8">
    <source>
        <dbReference type="PROSITE" id="PS50893"/>
    </source>
</evidence>
<organism evidence="9 10">
    <name type="scientific">Photobacterium gaetbulicola Gung47</name>
    <dbReference type="NCBI Taxonomy" id="658445"/>
    <lineage>
        <taxon>Bacteria</taxon>
        <taxon>Pseudomonadati</taxon>
        <taxon>Pseudomonadota</taxon>
        <taxon>Gammaproteobacteria</taxon>
        <taxon>Vibrionales</taxon>
        <taxon>Vibrionaceae</taxon>
        <taxon>Photobacterium</taxon>
    </lineage>
</organism>
<keyword evidence="7" id="KW-0472">Membrane</keyword>
<dbReference type="SUPFAM" id="SSF50331">
    <property type="entry name" value="MOP-like"/>
    <property type="match status" value="1"/>
</dbReference>
<keyword evidence="2" id="KW-1003">Cell membrane</keyword>
<dbReference type="InterPro" id="IPR027417">
    <property type="entry name" value="P-loop_NTPase"/>
</dbReference>
<dbReference type="Pfam" id="PF17912">
    <property type="entry name" value="OB_MalK"/>
    <property type="match status" value="1"/>
</dbReference>
<evidence type="ECO:0000256" key="2">
    <source>
        <dbReference type="ARBA" id="ARBA00022475"/>
    </source>
</evidence>
<dbReference type="SUPFAM" id="SSF52540">
    <property type="entry name" value="P-loop containing nucleoside triphosphate hydrolases"/>
    <property type="match status" value="1"/>
</dbReference>
<dbReference type="Proteomes" id="UP000032303">
    <property type="component" value="Chromosome 1"/>
</dbReference>
<dbReference type="InterPro" id="IPR040582">
    <property type="entry name" value="OB_MalK-like"/>
</dbReference>
<dbReference type="GO" id="GO:0016887">
    <property type="term" value="F:ATP hydrolysis activity"/>
    <property type="evidence" value="ECO:0007669"/>
    <property type="project" value="InterPro"/>
</dbReference>
<evidence type="ECO:0000256" key="4">
    <source>
        <dbReference type="ARBA" id="ARBA00022597"/>
    </source>
</evidence>
<dbReference type="NCBIfam" id="NF008653">
    <property type="entry name" value="PRK11650.1"/>
    <property type="match status" value="1"/>
</dbReference>
<keyword evidence="3" id="KW-0997">Cell inner membrane</keyword>
<keyword evidence="5" id="KW-0547">Nucleotide-binding</keyword>
<evidence type="ECO:0000256" key="7">
    <source>
        <dbReference type="ARBA" id="ARBA00023136"/>
    </source>
</evidence>
<reference evidence="9 10" key="1">
    <citation type="submission" date="2013-05" db="EMBL/GenBank/DDBJ databases">
        <title>Complete genome sequence of the lipase-producing bacterium Photobacterium gaetbulicola Gung47.</title>
        <authorList>
            <person name="Kim Y.-O."/>
        </authorList>
    </citation>
    <scope>NUCLEOTIDE SEQUENCE [LARGE SCALE GENOMIC DNA]</scope>
    <source>
        <strain evidence="9 10">Gung47</strain>
    </source>
</reference>
<feature type="domain" description="ABC transporter" evidence="8">
    <location>
        <begin position="26"/>
        <end position="262"/>
    </location>
</feature>
<dbReference type="Gene3D" id="2.40.50.140">
    <property type="entry name" value="Nucleic acid-binding proteins"/>
    <property type="match status" value="1"/>
</dbReference>
<dbReference type="GO" id="GO:0015423">
    <property type="term" value="F:ABC-type maltose transporter activity"/>
    <property type="evidence" value="ECO:0007669"/>
    <property type="project" value="TreeGrafter"/>
</dbReference>
<accession>A0A0C5W1M4</accession>
<dbReference type="GO" id="GO:0055052">
    <property type="term" value="C:ATP-binding cassette (ABC) transporter complex, substrate-binding subunit-containing"/>
    <property type="evidence" value="ECO:0007669"/>
    <property type="project" value="TreeGrafter"/>
</dbReference>
<dbReference type="InterPro" id="IPR003439">
    <property type="entry name" value="ABC_transporter-like_ATP-bd"/>
</dbReference>
<proteinExistence type="predicted"/>
<dbReference type="InterPro" id="IPR015855">
    <property type="entry name" value="ABC_transpr_MalK-like"/>
</dbReference>
<dbReference type="Gene3D" id="2.40.50.100">
    <property type="match status" value="1"/>
</dbReference>
<dbReference type="Pfam" id="PF00005">
    <property type="entry name" value="ABC_tran"/>
    <property type="match status" value="1"/>
</dbReference>
<keyword evidence="10" id="KW-1185">Reference proteome</keyword>
<dbReference type="AlphaFoldDB" id="A0A0C5W1M4"/>
<evidence type="ECO:0000256" key="5">
    <source>
        <dbReference type="ARBA" id="ARBA00022741"/>
    </source>
</evidence>
<evidence type="ECO:0000256" key="6">
    <source>
        <dbReference type="ARBA" id="ARBA00022840"/>
    </source>
</evidence>
<dbReference type="InterPro" id="IPR047641">
    <property type="entry name" value="ABC_transpr_MalK/UgpC-like"/>
</dbReference>
<dbReference type="PROSITE" id="PS50893">
    <property type="entry name" value="ABC_TRANSPORTER_2"/>
    <property type="match status" value="1"/>
</dbReference>
<dbReference type="PROSITE" id="PS00211">
    <property type="entry name" value="ABC_TRANSPORTER_1"/>
    <property type="match status" value="1"/>
</dbReference>
<gene>
    <name evidence="9" type="ORF">H744_1c0195</name>
</gene>
<dbReference type="GO" id="GO:1990060">
    <property type="term" value="C:maltose transport complex"/>
    <property type="evidence" value="ECO:0007669"/>
    <property type="project" value="TreeGrafter"/>
</dbReference>
<dbReference type="InterPro" id="IPR008995">
    <property type="entry name" value="Mo/tungstate-bd_C_term_dom"/>
</dbReference>
<dbReference type="Gene3D" id="3.40.50.300">
    <property type="entry name" value="P-loop containing nucleotide triphosphate hydrolases"/>
    <property type="match status" value="1"/>
</dbReference>
<dbReference type="HOGENOM" id="CLU_000604_1_1_6"/>
<keyword evidence="4" id="KW-0762">Sugar transport</keyword>
<dbReference type="STRING" id="658445.H744_1c0195"/>
<dbReference type="GO" id="GO:0005524">
    <property type="term" value="F:ATP binding"/>
    <property type="evidence" value="ECO:0007669"/>
    <property type="project" value="UniProtKB-KW"/>
</dbReference>
<protein>
    <submittedName>
        <fullName evidence="9">ABC transporter, ATP-binding protein</fullName>
    </submittedName>
</protein>
<keyword evidence="6 9" id="KW-0067">ATP-binding</keyword>
<dbReference type="PANTHER" id="PTHR43875:SF3">
    <property type="entry name" value="MALTOSE_MALTODEXTRIN IMPORT ATP-BINDING PROTEIN MALK"/>
    <property type="match status" value="1"/>
</dbReference>
<keyword evidence="1" id="KW-0813">Transport</keyword>